<dbReference type="CDD" id="cd01734">
    <property type="entry name" value="YlxS_C"/>
    <property type="match status" value="1"/>
</dbReference>
<dbReference type="Pfam" id="PF02576">
    <property type="entry name" value="RimP_N"/>
    <property type="match status" value="1"/>
</dbReference>
<dbReference type="GO" id="GO:0005829">
    <property type="term" value="C:cytosol"/>
    <property type="evidence" value="ECO:0007669"/>
    <property type="project" value="TreeGrafter"/>
</dbReference>
<organism evidence="5">
    <name type="scientific">mine drainage metagenome</name>
    <dbReference type="NCBI Taxonomy" id="410659"/>
    <lineage>
        <taxon>unclassified sequences</taxon>
        <taxon>metagenomes</taxon>
        <taxon>ecological metagenomes</taxon>
    </lineage>
</organism>
<proteinExistence type="inferred from homology"/>
<dbReference type="SUPFAM" id="SSF75420">
    <property type="entry name" value="YhbC-like, N-terminal domain"/>
    <property type="match status" value="1"/>
</dbReference>
<dbReference type="InterPro" id="IPR035956">
    <property type="entry name" value="RimP_N_sf"/>
</dbReference>
<dbReference type="HAMAP" id="MF_01077">
    <property type="entry name" value="RimP"/>
    <property type="match status" value="1"/>
</dbReference>
<sequence length="157" mass="17251">MSEIQELIASALAPLLTAQGIDLEALEITPAGKRRVIRVLIDSDDGITLDQVASVSHEVSAELDRLDESGKLGQTPYVLEVSSPGVDRALTLPRHWRRNSGRLVKCSMVDGSTLLGRICSTDERSVEIEIDGAPRTVAYEDIKKAHIEIEFNRTDEK</sequence>
<name>A0A1J5Q489_9ZZZZ</name>
<dbReference type="GO" id="GO:0000028">
    <property type="term" value="P:ribosomal small subunit assembly"/>
    <property type="evidence" value="ECO:0007669"/>
    <property type="project" value="TreeGrafter"/>
</dbReference>
<reference evidence="5" key="1">
    <citation type="submission" date="2016-10" db="EMBL/GenBank/DDBJ databases">
        <title>Sequence of Gallionella enrichment culture.</title>
        <authorList>
            <person name="Poehlein A."/>
            <person name="Muehling M."/>
            <person name="Daniel R."/>
        </authorList>
    </citation>
    <scope>NUCLEOTIDE SEQUENCE</scope>
</reference>
<evidence type="ECO:0000256" key="2">
    <source>
        <dbReference type="ARBA" id="ARBA00022517"/>
    </source>
</evidence>
<keyword evidence="2" id="KW-0690">Ribosome biogenesis</keyword>
<protein>
    <submittedName>
        <fullName evidence="5">Ribosome maturation factor RimP</fullName>
    </submittedName>
</protein>
<gene>
    <name evidence="5" type="primary">rimP_12</name>
    <name evidence="5" type="ORF">GALL_398040</name>
</gene>
<evidence type="ECO:0000259" key="3">
    <source>
        <dbReference type="Pfam" id="PF02576"/>
    </source>
</evidence>
<dbReference type="NCBIfam" id="NF000930">
    <property type="entry name" value="PRK00092.2-2"/>
    <property type="match status" value="1"/>
</dbReference>
<dbReference type="PANTHER" id="PTHR33867">
    <property type="entry name" value="RIBOSOME MATURATION FACTOR RIMP"/>
    <property type="match status" value="1"/>
</dbReference>
<dbReference type="EMBL" id="MLJW01001390">
    <property type="protein sequence ID" value="OIQ78486.1"/>
    <property type="molecule type" value="Genomic_DNA"/>
</dbReference>
<feature type="domain" description="Ribosome maturation factor RimP C-terminal" evidence="4">
    <location>
        <begin position="90"/>
        <end position="151"/>
    </location>
</feature>
<dbReference type="GO" id="GO:0006412">
    <property type="term" value="P:translation"/>
    <property type="evidence" value="ECO:0007669"/>
    <property type="project" value="TreeGrafter"/>
</dbReference>
<evidence type="ECO:0000256" key="1">
    <source>
        <dbReference type="ARBA" id="ARBA00022490"/>
    </source>
</evidence>
<dbReference type="InterPro" id="IPR028998">
    <property type="entry name" value="RimP_C"/>
</dbReference>
<dbReference type="Pfam" id="PF17384">
    <property type="entry name" value="DUF150_C"/>
    <property type="match status" value="1"/>
</dbReference>
<dbReference type="InterPro" id="IPR028989">
    <property type="entry name" value="RimP_N"/>
</dbReference>
<dbReference type="Gene3D" id="3.30.300.70">
    <property type="entry name" value="RimP-like superfamily, N-terminal"/>
    <property type="match status" value="1"/>
</dbReference>
<evidence type="ECO:0000259" key="4">
    <source>
        <dbReference type="Pfam" id="PF17384"/>
    </source>
</evidence>
<keyword evidence="1" id="KW-0963">Cytoplasm</keyword>
<feature type="domain" description="Ribosome maturation factor RimP N-terminal" evidence="3">
    <location>
        <begin position="12"/>
        <end position="87"/>
    </location>
</feature>
<comment type="caution">
    <text evidence="5">The sequence shown here is derived from an EMBL/GenBank/DDBJ whole genome shotgun (WGS) entry which is preliminary data.</text>
</comment>
<accession>A0A1J5Q489</accession>
<dbReference type="AlphaFoldDB" id="A0A1J5Q489"/>
<dbReference type="InterPro" id="IPR003728">
    <property type="entry name" value="Ribosome_maturation_RimP"/>
</dbReference>
<dbReference type="PANTHER" id="PTHR33867:SF1">
    <property type="entry name" value="RIBOSOME MATURATION FACTOR RIMP"/>
    <property type="match status" value="1"/>
</dbReference>
<evidence type="ECO:0000313" key="5">
    <source>
        <dbReference type="EMBL" id="OIQ78486.1"/>
    </source>
</evidence>